<organism evidence="1 2">
    <name type="scientific">Rubroshorea leprosula</name>
    <dbReference type="NCBI Taxonomy" id="152421"/>
    <lineage>
        <taxon>Eukaryota</taxon>
        <taxon>Viridiplantae</taxon>
        <taxon>Streptophyta</taxon>
        <taxon>Embryophyta</taxon>
        <taxon>Tracheophyta</taxon>
        <taxon>Spermatophyta</taxon>
        <taxon>Magnoliopsida</taxon>
        <taxon>eudicotyledons</taxon>
        <taxon>Gunneridae</taxon>
        <taxon>Pentapetalae</taxon>
        <taxon>rosids</taxon>
        <taxon>malvids</taxon>
        <taxon>Malvales</taxon>
        <taxon>Dipterocarpaceae</taxon>
        <taxon>Rubroshorea</taxon>
    </lineage>
</organism>
<evidence type="ECO:0000313" key="2">
    <source>
        <dbReference type="Proteomes" id="UP001054252"/>
    </source>
</evidence>
<keyword evidence="2" id="KW-1185">Reference proteome</keyword>
<protein>
    <submittedName>
        <fullName evidence="1">Uncharacterized protein</fullName>
    </submittedName>
</protein>
<accession>A0AAV5JTZ2</accession>
<sequence length="68" mass="7347">MKGVCHVLWHGNMSLFSRQRLPTSDWPPAVDFLNASIVLASISGTNDEEFSAATAFSVAPLCFSCSMP</sequence>
<reference evidence="1 2" key="1">
    <citation type="journal article" date="2021" name="Commun. Biol.">
        <title>The genome of Shorea leprosula (Dipterocarpaceae) highlights the ecological relevance of drought in aseasonal tropical rainforests.</title>
        <authorList>
            <person name="Ng K.K.S."/>
            <person name="Kobayashi M.J."/>
            <person name="Fawcett J.A."/>
            <person name="Hatakeyama M."/>
            <person name="Paape T."/>
            <person name="Ng C.H."/>
            <person name="Ang C.C."/>
            <person name="Tnah L.H."/>
            <person name="Lee C.T."/>
            <person name="Nishiyama T."/>
            <person name="Sese J."/>
            <person name="O'Brien M.J."/>
            <person name="Copetti D."/>
            <person name="Mohd Noor M.I."/>
            <person name="Ong R.C."/>
            <person name="Putra M."/>
            <person name="Sireger I.Z."/>
            <person name="Indrioko S."/>
            <person name="Kosugi Y."/>
            <person name="Izuno A."/>
            <person name="Isagi Y."/>
            <person name="Lee S.L."/>
            <person name="Shimizu K.K."/>
        </authorList>
    </citation>
    <scope>NUCLEOTIDE SEQUENCE [LARGE SCALE GENOMIC DNA]</scope>
    <source>
        <strain evidence="1">214</strain>
    </source>
</reference>
<comment type="caution">
    <text evidence="1">The sequence shown here is derived from an EMBL/GenBank/DDBJ whole genome shotgun (WGS) entry which is preliminary data.</text>
</comment>
<evidence type="ECO:0000313" key="1">
    <source>
        <dbReference type="EMBL" id="GKV13795.1"/>
    </source>
</evidence>
<dbReference type="AlphaFoldDB" id="A0AAV5JTZ2"/>
<gene>
    <name evidence="1" type="ORF">SLEP1_g24773</name>
</gene>
<name>A0AAV5JTZ2_9ROSI</name>
<dbReference type="Proteomes" id="UP001054252">
    <property type="component" value="Unassembled WGS sequence"/>
</dbReference>
<proteinExistence type="predicted"/>
<dbReference type="EMBL" id="BPVZ01000039">
    <property type="protein sequence ID" value="GKV13795.1"/>
    <property type="molecule type" value="Genomic_DNA"/>
</dbReference>